<dbReference type="RefSeq" id="WP_378296145.1">
    <property type="nucleotide sequence ID" value="NZ_JBHUHD010000001.1"/>
</dbReference>
<organism evidence="2 3">
    <name type="scientific">Ancylobacter oerskovii</name>
    <dbReference type="NCBI Taxonomy" id="459519"/>
    <lineage>
        <taxon>Bacteria</taxon>
        <taxon>Pseudomonadati</taxon>
        <taxon>Pseudomonadota</taxon>
        <taxon>Alphaproteobacteria</taxon>
        <taxon>Hyphomicrobiales</taxon>
        <taxon>Xanthobacteraceae</taxon>
        <taxon>Ancylobacter</taxon>
    </lineage>
</organism>
<feature type="signal peptide" evidence="1">
    <location>
        <begin position="1"/>
        <end position="27"/>
    </location>
</feature>
<feature type="chain" id="PRO_5045811973" evidence="1">
    <location>
        <begin position="28"/>
        <end position="252"/>
    </location>
</feature>
<dbReference type="Pfam" id="PF06707">
    <property type="entry name" value="DUF1194"/>
    <property type="match status" value="1"/>
</dbReference>
<dbReference type="InterPro" id="IPR036465">
    <property type="entry name" value="vWFA_dom_sf"/>
</dbReference>
<gene>
    <name evidence="2" type="ORF">ACFSNC_10305</name>
</gene>
<reference evidence="3" key="1">
    <citation type="journal article" date="2019" name="Int. J. Syst. Evol. Microbiol.">
        <title>The Global Catalogue of Microorganisms (GCM) 10K type strain sequencing project: providing services to taxonomists for standard genome sequencing and annotation.</title>
        <authorList>
            <consortium name="The Broad Institute Genomics Platform"/>
            <consortium name="The Broad Institute Genome Sequencing Center for Infectious Disease"/>
            <person name="Wu L."/>
            <person name="Ma J."/>
        </authorList>
    </citation>
    <scope>NUCLEOTIDE SEQUENCE [LARGE SCALE GENOMIC DNA]</scope>
    <source>
        <strain evidence="3">CCM 7435</strain>
    </source>
</reference>
<dbReference type="Gene3D" id="3.40.50.410">
    <property type="entry name" value="von Willebrand factor, type A domain"/>
    <property type="match status" value="1"/>
</dbReference>
<dbReference type="Proteomes" id="UP001597299">
    <property type="component" value="Unassembled WGS sequence"/>
</dbReference>
<proteinExistence type="predicted"/>
<dbReference type="CDD" id="cd00198">
    <property type="entry name" value="vWFA"/>
    <property type="match status" value="1"/>
</dbReference>
<dbReference type="InterPro" id="IPR010607">
    <property type="entry name" value="DUF1194"/>
</dbReference>
<evidence type="ECO:0000256" key="1">
    <source>
        <dbReference type="SAM" id="SignalP"/>
    </source>
</evidence>
<sequence length="252" mass="27479">MRRWCVFAGWLALSLALAQAPPRPAQAGPPMEVDLELLATDVSTSMDRGEKKLQLAGFAAAFRDAAVIGAIRQGRRGRIAVTYVEWGGERRAQIVLPWTLIDGAAASVDFADRLARVSPGRLTYGTAMGDALWFCADLFGRGGYAGERRVIDLSGDGLSNRGRALARVRAEVVRRGITINGLPLVYKDAVEDETTFPPDQLIRYFIEEVIGGENAFVEPVRSAEAFPAAVRRKLIREIAGAPRPDRMAESRP</sequence>
<evidence type="ECO:0000313" key="3">
    <source>
        <dbReference type="Proteomes" id="UP001597299"/>
    </source>
</evidence>
<protein>
    <submittedName>
        <fullName evidence="2">DUF1194 domain-containing protein</fullName>
    </submittedName>
</protein>
<keyword evidence="3" id="KW-1185">Reference proteome</keyword>
<keyword evidence="1" id="KW-0732">Signal</keyword>
<name>A0ABW4YX77_9HYPH</name>
<dbReference type="EMBL" id="JBHUHD010000001">
    <property type="protein sequence ID" value="MFD2140792.1"/>
    <property type="molecule type" value="Genomic_DNA"/>
</dbReference>
<comment type="caution">
    <text evidence="2">The sequence shown here is derived from an EMBL/GenBank/DDBJ whole genome shotgun (WGS) entry which is preliminary data.</text>
</comment>
<accession>A0ABW4YX77</accession>
<dbReference type="SUPFAM" id="SSF53300">
    <property type="entry name" value="vWA-like"/>
    <property type="match status" value="1"/>
</dbReference>
<evidence type="ECO:0000313" key="2">
    <source>
        <dbReference type="EMBL" id="MFD2140792.1"/>
    </source>
</evidence>